<keyword evidence="2" id="KW-1185">Reference proteome</keyword>
<dbReference type="OrthoDB" id="194358at2759"/>
<dbReference type="Proteomes" id="UP001152300">
    <property type="component" value="Unassembled WGS sequence"/>
</dbReference>
<sequence>MNPKISMDALTSFIEYVGFVVGTRLFDNYAALRLVEWGARTNFIHFTPDTLPIILALILCDLVASGELSTNFKCLRQLNFHDITRRNNEIASDCVLQEQSKNCMTNLNTVISQWIRISNETAPYSLERMFVGIIPSGPYLAFNIIQALLNNDIKLDFNWRSPEDAGNTIIHKYLYELENRITHRGTRGFIEDIRELMLNAALQHGADLTVPDDNGTTSIELLVRDRTLSESMFQRIWESGKITNAITRLSNLPEKLLQAAIRSPERVEYIFHQLAKDEDIHSELL</sequence>
<accession>A0A9X0AHX8</accession>
<name>A0A9X0AHX8_9HELO</name>
<dbReference type="EMBL" id="JAPEIS010000009">
    <property type="protein sequence ID" value="KAJ8063126.1"/>
    <property type="molecule type" value="Genomic_DNA"/>
</dbReference>
<gene>
    <name evidence="1" type="ORF">OCU04_008369</name>
</gene>
<evidence type="ECO:0000313" key="2">
    <source>
        <dbReference type="Proteomes" id="UP001152300"/>
    </source>
</evidence>
<dbReference type="AlphaFoldDB" id="A0A9X0AHX8"/>
<protein>
    <submittedName>
        <fullName evidence="1">Uncharacterized protein</fullName>
    </submittedName>
</protein>
<reference evidence="1" key="1">
    <citation type="submission" date="2022-11" db="EMBL/GenBank/DDBJ databases">
        <title>Genome Resource of Sclerotinia nivalis Strain SnTB1, a Plant Pathogen Isolated from American Ginseng.</title>
        <authorList>
            <person name="Fan S."/>
        </authorList>
    </citation>
    <scope>NUCLEOTIDE SEQUENCE</scope>
    <source>
        <strain evidence="1">SnTB1</strain>
    </source>
</reference>
<proteinExistence type="predicted"/>
<evidence type="ECO:0000313" key="1">
    <source>
        <dbReference type="EMBL" id="KAJ8063126.1"/>
    </source>
</evidence>
<comment type="caution">
    <text evidence="1">The sequence shown here is derived from an EMBL/GenBank/DDBJ whole genome shotgun (WGS) entry which is preliminary data.</text>
</comment>
<organism evidence="1 2">
    <name type="scientific">Sclerotinia nivalis</name>
    <dbReference type="NCBI Taxonomy" id="352851"/>
    <lineage>
        <taxon>Eukaryota</taxon>
        <taxon>Fungi</taxon>
        <taxon>Dikarya</taxon>
        <taxon>Ascomycota</taxon>
        <taxon>Pezizomycotina</taxon>
        <taxon>Leotiomycetes</taxon>
        <taxon>Helotiales</taxon>
        <taxon>Sclerotiniaceae</taxon>
        <taxon>Sclerotinia</taxon>
    </lineage>
</organism>